<evidence type="ECO:0000313" key="2">
    <source>
        <dbReference type="Proteomes" id="UP000265520"/>
    </source>
</evidence>
<dbReference type="AlphaFoldDB" id="A0A392U279"/>
<dbReference type="Proteomes" id="UP000265520">
    <property type="component" value="Unassembled WGS sequence"/>
</dbReference>
<organism evidence="1 2">
    <name type="scientific">Trifolium medium</name>
    <dbReference type="NCBI Taxonomy" id="97028"/>
    <lineage>
        <taxon>Eukaryota</taxon>
        <taxon>Viridiplantae</taxon>
        <taxon>Streptophyta</taxon>
        <taxon>Embryophyta</taxon>
        <taxon>Tracheophyta</taxon>
        <taxon>Spermatophyta</taxon>
        <taxon>Magnoliopsida</taxon>
        <taxon>eudicotyledons</taxon>
        <taxon>Gunneridae</taxon>
        <taxon>Pentapetalae</taxon>
        <taxon>rosids</taxon>
        <taxon>fabids</taxon>
        <taxon>Fabales</taxon>
        <taxon>Fabaceae</taxon>
        <taxon>Papilionoideae</taxon>
        <taxon>50 kb inversion clade</taxon>
        <taxon>NPAAA clade</taxon>
        <taxon>Hologalegina</taxon>
        <taxon>IRL clade</taxon>
        <taxon>Trifolieae</taxon>
        <taxon>Trifolium</taxon>
    </lineage>
</organism>
<sequence length="46" mass="4836">MSSSSESVSDVQIPVRAFTCLADSSSSSLPASSAQEITRLFCLLLN</sequence>
<dbReference type="EMBL" id="LXQA010689603">
    <property type="protein sequence ID" value="MCI66145.1"/>
    <property type="molecule type" value="Genomic_DNA"/>
</dbReference>
<comment type="caution">
    <text evidence="1">The sequence shown here is derived from an EMBL/GenBank/DDBJ whole genome shotgun (WGS) entry which is preliminary data.</text>
</comment>
<name>A0A392U279_9FABA</name>
<proteinExistence type="predicted"/>
<accession>A0A392U279</accession>
<evidence type="ECO:0000313" key="1">
    <source>
        <dbReference type="EMBL" id="MCI66145.1"/>
    </source>
</evidence>
<protein>
    <submittedName>
        <fullName evidence="1">Uncharacterized protein</fullName>
    </submittedName>
</protein>
<keyword evidence="2" id="KW-1185">Reference proteome</keyword>
<feature type="non-terminal residue" evidence="1">
    <location>
        <position position="46"/>
    </location>
</feature>
<reference evidence="1 2" key="1">
    <citation type="journal article" date="2018" name="Front. Plant Sci.">
        <title>Red Clover (Trifolium pratense) and Zigzag Clover (T. medium) - A Picture of Genomic Similarities and Differences.</title>
        <authorList>
            <person name="Dluhosova J."/>
            <person name="Istvanek J."/>
            <person name="Nedelnik J."/>
            <person name="Repkova J."/>
        </authorList>
    </citation>
    <scope>NUCLEOTIDE SEQUENCE [LARGE SCALE GENOMIC DNA]</scope>
    <source>
        <strain evidence="2">cv. 10/8</strain>
        <tissue evidence="1">Leaf</tissue>
    </source>
</reference>